<dbReference type="AlphaFoldDB" id="A0A0G0ELA1"/>
<evidence type="ECO:0000313" key="1">
    <source>
        <dbReference type="EMBL" id="KKQ01905.1"/>
    </source>
</evidence>
<reference evidence="1 2" key="1">
    <citation type="journal article" date="2015" name="Nature">
        <title>rRNA introns, odd ribosomes, and small enigmatic genomes across a large radiation of phyla.</title>
        <authorList>
            <person name="Brown C.T."/>
            <person name="Hug L.A."/>
            <person name="Thomas B.C."/>
            <person name="Sharon I."/>
            <person name="Castelle C.J."/>
            <person name="Singh A."/>
            <person name="Wilkins M.J."/>
            <person name="Williams K.H."/>
            <person name="Banfield J.F."/>
        </authorList>
    </citation>
    <scope>NUCLEOTIDE SEQUENCE [LARGE SCALE GENOMIC DNA]</scope>
</reference>
<sequence>MGCGNRKSQIDRGLTLNIPMADKFVDLPPGSLMAYPGSEFDHGMEITVSGKVHDFEDSAVRRLTIDPKNPVAPGGRTWHLIDRLIRIN</sequence>
<organism evidence="1 2">
    <name type="scientific">Candidatus Roizmanbacteria bacterium GW2011_GWA2_36_23</name>
    <dbReference type="NCBI Taxonomy" id="1618480"/>
    <lineage>
        <taxon>Bacteria</taxon>
        <taxon>Candidatus Roizmaniibacteriota</taxon>
    </lineage>
</organism>
<dbReference type="EMBL" id="LBRS01000003">
    <property type="protein sequence ID" value="KKQ01905.1"/>
    <property type="molecule type" value="Genomic_DNA"/>
</dbReference>
<dbReference type="STRING" id="1618480.US11_C0003G0048"/>
<protein>
    <submittedName>
        <fullName evidence="1">Uncharacterized protein</fullName>
    </submittedName>
</protein>
<evidence type="ECO:0000313" key="2">
    <source>
        <dbReference type="Proteomes" id="UP000034344"/>
    </source>
</evidence>
<proteinExistence type="predicted"/>
<name>A0A0G0ELA1_9BACT</name>
<gene>
    <name evidence="1" type="ORF">US11_C0003G0048</name>
</gene>
<accession>A0A0G0ELA1</accession>
<dbReference type="Proteomes" id="UP000034344">
    <property type="component" value="Unassembled WGS sequence"/>
</dbReference>
<comment type="caution">
    <text evidence="1">The sequence shown here is derived from an EMBL/GenBank/DDBJ whole genome shotgun (WGS) entry which is preliminary data.</text>
</comment>